<evidence type="ECO:0000313" key="1">
    <source>
        <dbReference type="EMBL" id="VDD12319.1"/>
    </source>
</evidence>
<reference evidence="1" key="1">
    <citation type="submission" date="2018-11" db="EMBL/GenBank/DDBJ databases">
        <authorList>
            <consortium name="Genoscope - CEA"/>
            <person name="William W."/>
        </authorList>
    </citation>
    <scope>NUCLEOTIDE SEQUENCE</scope>
</reference>
<accession>A0A3P6CYB5</accession>
<gene>
    <name evidence="1" type="ORF">BOLC4T26590H</name>
</gene>
<name>A0A3P6CYB5_BRAOL</name>
<proteinExistence type="predicted"/>
<sequence length="62" mass="7257">MQGEDQDRDPNQQYYEHAYPTNVIWKALQDLNLGADRSQWSVHEDAQKEFEKDHSLCLVAHG</sequence>
<dbReference type="AlphaFoldDB" id="A0A3P6CYB5"/>
<protein>
    <submittedName>
        <fullName evidence="1">Uncharacterized protein</fullName>
    </submittedName>
</protein>
<organism evidence="1">
    <name type="scientific">Brassica oleracea</name>
    <name type="common">Wild cabbage</name>
    <dbReference type="NCBI Taxonomy" id="3712"/>
    <lineage>
        <taxon>Eukaryota</taxon>
        <taxon>Viridiplantae</taxon>
        <taxon>Streptophyta</taxon>
        <taxon>Embryophyta</taxon>
        <taxon>Tracheophyta</taxon>
        <taxon>Spermatophyta</taxon>
        <taxon>Magnoliopsida</taxon>
        <taxon>eudicotyledons</taxon>
        <taxon>Gunneridae</taxon>
        <taxon>Pentapetalae</taxon>
        <taxon>rosids</taxon>
        <taxon>malvids</taxon>
        <taxon>Brassicales</taxon>
        <taxon>Brassicaceae</taxon>
        <taxon>Brassiceae</taxon>
        <taxon>Brassica</taxon>
    </lineage>
</organism>
<dbReference type="EMBL" id="LR031873">
    <property type="protein sequence ID" value="VDD12319.1"/>
    <property type="molecule type" value="Genomic_DNA"/>
</dbReference>